<dbReference type="OrthoDB" id="6437672at2759"/>
<keyword evidence="3" id="KW-1185">Reference proteome</keyword>
<proteinExistence type="predicted"/>
<keyword evidence="1" id="KW-0175">Coiled coil</keyword>
<feature type="coiled-coil region" evidence="1">
    <location>
        <begin position="53"/>
        <end position="87"/>
    </location>
</feature>
<accession>A0A4Y2KIW0</accession>
<sequence>MRTLLAFTYCHLGDELLFPNLSDVLQVQQTISIFRELKLLKVMFVCFFFPPPGTDVLKHMEKLQNELKKLNDRYIEISNNLDTLRHLETVRNVKKEKIENTPISEIVGSPPPGIDMPVTSDEGLVELDAKLSDVQLSNALVRYFLAVGYGKRPRIFIANVLRKLLSQNVAQMYSRLGRKGKKSFQVYSRILRSVLAATSLKFPTMEKESLVELFGRALAGAGDWGPRRRPSSNRPQNP</sequence>
<dbReference type="EMBL" id="BGPR01004639">
    <property type="protein sequence ID" value="GBN01676.1"/>
    <property type="molecule type" value="Genomic_DNA"/>
</dbReference>
<protein>
    <submittedName>
        <fullName evidence="2">Uncharacterized protein</fullName>
    </submittedName>
</protein>
<comment type="caution">
    <text evidence="2">The sequence shown here is derived from an EMBL/GenBank/DDBJ whole genome shotgun (WGS) entry which is preliminary data.</text>
</comment>
<organism evidence="2 3">
    <name type="scientific">Araneus ventricosus</name>
    <name type="common">Orbweaver spider</name>
    <name type="synonym">Epeira ventricosa</name>
    <dbReference type="NCBI Taxonomy" id="182803"/>
    <lineage>
        <taxon>Eukaryota</taxon>
        <taxon>Metazoa</taxon>
        <taxon>Ecdysozoa</taxon>
        <taxon>Arthropoda</taxon>
        <taxon>Chelicerata</taxon>
        <taxon>Arachnida</taxon>
        <taxon>Araneae</taxon>
        <taxon>Araneomorphae</taxon>
        <taxon>Entelegynae</taxon>
        <taxon>Araneoidea</taxon>
        <taxon>Araneidae</taxon>
        <taxon>Araneus</taxon>
    </lineage>
</organism>
<name>A0A4Y2KIW0_ARAVE</name>
<evidence type="ECO:0000313" key="3">
    <source>
        <dbReference type="Proteomes" id="UP000499080"/>
    </source>
</evidence>
<gene>
    <name evidence="2" type="ORF">AVEN_159796_1</name>
</gene>
<dbReference type="Proteomes" id="UP000499080">
    <property type="component" value="Unassembled WGS sequence"/>
</dbReference>
<reference evidence="2 3" key="1">
    <citation type="journal article" date="2019" name="Sci. Rep.">
        <title>Orb-weaving spider Araneus ventricosus genome elucidates the spidroin gene catalogue.</title>
        <authorList>
            <person name="Kono N."/>
            <person name="Nakamura H."/>
            <person name="Ohtoshi R."/>
            <person name="Moran D.A.P."/>
            <person name="Shinohara A."/>
            <person name="Yoshida Y."/>
            <person name="Fujiwara M."/>
            <person name="Mori M."/>
            <person name="Tomita M."/>
            <person name="Arakawa K."/>
        </authorList>
    </citation>
    <scope>NUCLEOTIDE SEQUENCE [LARGE SCALE GENOMIC DNA]</scope>
</reference>
<dbReference type="AlphaFoldDB" id="A0A4Y2KIW0"/>
<evidence type="ECO:0000256" key="1">
    <source>
        <dbReference type="SAM" id="Coils"/>
    </source>
</evidence>
<evidence type="ECO:0000313" key="2">
    <source>
        <dbReference type="EMBL" id="GBN01676.1"/>
    </source>
</evidence>